<organism evidence="3">
    <name type="scientific">Amphimedon queenslandica</name>
    <name type="common">Sponge</name>
    <dbReference type="NCBI Taxonomy" id="400682"/>
    <lineage>
        <taxon>Eukaryota</taxon>
        <taxon>Metazoa</taxon>
        <taxon>Porifera</taxon>
        <taxon>Demospongiae</taxon>
        <taxon>Heteroscleromorpha</taxon>
        <taxon>Haplosclerida</taxon>
        <taxon>Niphatidae</taxon>
        <taxon>Amphimedon</taxon>
    </lineage>
</organism>
<feature type="region of interest" description="Disordered" evidence="1">
    <location>
        <begin position="209"/>
        <end position="240"/>
    </location>
</feature>
<dbReference type="InterPro" id="IPR043128">
    <property type="entry name" value="Rev_trsase/Diguanyl_cyclase"/>
</dbReference>
<evidence type="ECO:0000259" key="2">
    <source>
        <dbReference type="PROSITE" id="PS50878"/>
    </source>
</evidence>
<dbReference type="AlphaFoldDB" id="A0A1X7TS08"/>
<dbReference type="CDD" id="cd03714">
    <property type="entry name" value="RT_DIRS1"/>
    <property type="match status" value="1"/>
</dbReference>
<dbReference type="Pfam" id="PF00078">
    <property type="entry name" value="RVT_1"/>
    <property type="match status" value="1"/>
</dbReference>
<feature type="domain" description="Reverse transcriptase" evidence="2">
    <location>
        <begin position="1"/>
        <end position="121"/>
    </location>
</feature>
<dbReference type="PANTHER" id="PTHR33050">
    <property type="entry name" value="REVERSE TRANSCRIPTASE DOMAIN-CONTAINING PROTEIN"/>
    <property type="match status" value="1"/>
</dbReference>
<accession>A0A1X7TS08</accession>
<name>A0A1X7TS08_AMPQE</name>
<dbReference type="InterPro" id="IPR043502">
    <property type="entry name" value="DNA/RNA_pol_sf"/>
</dbReference>
<dbReference type="InterPro" id="IPR052055">
    <property type="entry name" value="Hepadnavirus_pol/RT"/>
</dbReference>
<dbReference type="InterPro" id="IPR000477">
    <property type="entry name" value="RT_dom"/>
</dbReference>
<dbReference type="SUPFAM" id="SSF56672">
    <property type="entry name" value="DNA/RNA polymerases"/>
    <property type="match status" value="1"/>
</dbReference>
<dbReference type="InParanoid" id="A0A1X7TS08"/>
<protein>
    <recommendedName>
        <fullName evidence="2">Reverse transcriptase domain-containing protein</fullName>
    </recommendedName>
</protein>
<sequence length="276" mass="30181">MTKVDLKDKYFTIPIHQSDRQFLRFSTGSQDIQFNCLPFGLSCAPWVFTKTLKPVLTLLKKLEVRLVAYIDDIQVLAETVEKAQDHTQALIYLLENLAYIVHPLKSVRQPIQEIEFLGMMVDFCTSNSSSSAILQGITERLDNSSGSEQPVLQHSLQPVISCQIGAGMVEHPANKLEWVGTCEGGVSGGGASDTNCSNMAVTAMVSQATKPASLQPAEDRSSTSGNNGGSSGSNSIPSRVAYLRQHYKDKKLSSKTSDLLLSSWRQKTSQSYDSLS</sequence>
<dbReference type="Gene3D" id="3.30.70.270">
    <property type="match status" value="1"/>
</dbReference>
<dbReference type="EnsemblMetazoa" id="Aqu2.1.17952_001">
    <property type="protein sequence ID" value="Aqu2.1.17952_001"/>
    <property type="gene ID" value="Aqu2.1.17952"/>
</dbReference>
<proteinExistence type="predicted"/>
<dbReference type="Gene3D" id="3.10.10.10">
    <property type="entry name" value="HIV Type 1 Reverse Transcriptase, subunit A, domain 1"/>
    <property type="match status" value="1"/>
</dbReference>
<dbReference type="PANTHER" id="PTHR33050:SF7">
    <property type="entry name" value="RIBONUCLEASE H"/>
    <property type="match status" value="1"/>
</dbReference>
<evidence type="ECO:0000256" key="1">
    <source>
        <dbReference type="SAM" id="MobiDB-lite"/>
    </source>
</evidence>
<reference evidence="3" key="1">
    <citation type="submission" date="2017-05" db="UniProtKB">
        <authorList>
            <consortium name="EnsemblMetazoa"/>
        </authorList>
    </citation>
    <scope>IDENTIFICATION</scope>
</reference>
<evidence type="ECO:0000313" key="3">
    <source>
        <dbReference type="EnsemblMetazoa" id="Aqu2.1.17952_001"/>
    </source>
</evidence>
<dbReference type="PROSITE" id="PS50878">
    <property type="entry name" value="RT_POL"/>
    <property type="match status" value="1"/>
</dbReference>